<proteinExistence type="predicted"/>
<dbReference type="Pfam" id="PF14832">
    <property type="entry name" value="Tautomerase_3"/>
    <property type="match status" value="1"/>
</dbReference>
<evidence type="ECO:0000259" key="2">
    <source>
        <dbReference type="Pfam" id="PF14832"/>
    </source>
</evidence>
<organism evidence="3 4">
    <name type="scientific">Mycena pura</name>
    <dbReference type="NCBI Taxonomy" id="153505"/>
    <lineage>
        <taxon>Eukaryota</taxon>
        <taxon>Fungi</taxon>
        <taxon>Dikarya</taxon>
        <taxon>Basidiomycota</taxon>
        <taxon>Agaricomycotina</taxon>
        <taxon>Agaricomycetes</taxon>
        <taxon>Agaricomycetidae</taxon>
        <taxon>Agaricales</taxon>
        <taxon>Marasmiineae</taxon>
        <taxon>Mycenaceae</taxon>
        <taxon>Mycena</taxon>
    </lineage>
</organism>
<protein>
    <submittedName>
        <fullName evidence="3">Oxalocrotonate tautomerase</fullName>
    </submittedName>
</protein>
<dbReference type="InterPro" id="IPR028116">
    <property type="entry name" value="Cis-CaaD-like"/>
</dbReference>
<evidence type="ECO:0000313" key="3">
    <source>
        <dbReference type="EMBL" id="KAJ7202141.1"/>
    </source>
</evidence>
<comment type="caution">
    <text evidence="3">The sequence shown here is derived from an EMBL/GenBank/DDBJ whole genome shotgun (WGS) entry which is preliminary data.</text>
</comment>
<keyword evidence="1" id="KW-0812">Transmembrane</keyword>
<dbReference type="Proteomes" id="UP001219525">
    <property type="component" value="Unassembled WGS sequence"/>
</dbReference>
<accession>A0AAD6YCD5</accession>
<dbReference type="EMBL" id="JARJCW010000056">
    <property type="protein sequence ID" value="KAJ7202141.1"/>
    <property type="molecule type" value="Genomic_DNA"/>
</dbReference>
<dbReference type="AlphaFoldDB" id="A0AAD6YCD5"/>
<feature type="transmembrane region" description="Helical" evidence="1">
    <location>
        <begin position="20"/>
        <end position="42"/>
    </location>
</feature>
<evidence type="ECO:0000313" key="4">
    <source>
        <dbReference type="Proteomes" id="UP001219525"/>
    </source>
</evidence>
<keyword evidence="4" id="KW-1185">Reference proteome</keyword>
<feature type="domain" description="Tautomerase cis-CaaD-like" evidence="2">
    <location>
        <begin position="1"/>
        <end position="134"/>
    </location>
</feature>
<name>A0AAD6YCD5_9AGAR</name>
<reference evidence="3" key="1">
    <citation type="submission" date="2023-03" db="EMBL/GenBank/DDBJ databases">
        <title>Massive genome expansion in bonnet fungi (Mycena s.s.) driven by repeated elements and novel gene families across ecological guilds.</title>
        <authorList>
            <consortium name="Lawrence Berkeley National Laboratory"/>
            <person name="Harder C.B."/>
            <person name="Miyauchi S."/>
            <person name="Viragh M."/>
            <person name="Kuo A."/>
            <person name="Thoen E."/>
            <person name="Andreopoulos B."/>
            <person name="Lu D."/>
            <person name="Skrede I."/>
            <person name="Drula E."/>
            <person name="Henrissat B."/>
            <person name="Morin E."/>
            <person name="Kohler A."/>
            <person name="Barry K."/>
            <person name="LaButti K."/>
            <person name="Morin E."/>
            <person name="Salamov A."/>
            <person name="Lipzen A."/>
            <person name="Mereny Z."/>
            <person name="Hegedus B."/>
            <person name="Baldrian P."/>
            <person name="Stursova M."/>
            <person name="Weitz H."/>
            <person name="Taylor A."/>
            <person name="Grigoriev I.V."/>
            <person name="Nagy L.G."/>
            <person name="Martin F."/>
            <person name="Kauserud H."/>
        </authorList>
    </citation>
    <scope>NUCLEOTIDE SEQUENCE</scope>
    <source>
        <strain evidence="3">9144</strain>
    </source>
</reference>
<keyword evidence="1" id="KW-0472">Membrane</keyword>
<gene>
    <name evidence="3" type="ORF">GGX14DRAFT_463951</name>
</gene>
<sequence length="151" mass="17603">MPLHRFFVPKGLYSTEDKAAIATAVTGVYSQLPAFYVVVLFIELEHENFFVGGKSNHRFLRIGVEHIARNFRDDQHKRAFLSRYERALEPFTKARGIDWEIQVTDCDRLLWHENGMAPPLADTEEENIWKQENRAVPLESEEMEALKARNK</sequence>
<dbReference type="Gene3D" id="3.30.429.10">
    <property type="entry name" value="Macrophage Migration Inhibitory Factor"/>
    <property type="match status" value="1"/>
</dbReference>
<keyword evidence="1" id="KW-1133">Transmembrane helix</keyword>
<dbReference type="InterPro" id="IPR014347">
    <property type="entry name" value="Tautomerase/MIF_sf"/>
</dbReference>
<evidence type="ECO:0000256" key="1">
    <source>
        <dbReference type="SAM" id="Phobius"/>
    </source>
</evidence>